<dbReference type="RefSeq" id="WP_135103541.1">
    <property type="nucleotide sequence ID" value="NZ_JADGKW010000001.1"/>
</dbReference>
<dbReference type="AlphaFoldDB" id="A0A4Y9IQH6"/>
<proteinExistence type="predicted"/>
<evidence type="ECO:0000313" key="2">
    <source>
        <dbReference type="Proteomes" id="UP000298285"/>
    </source>
</evidence>
<organism evidence="1 2">
    <name type="scientific">Dysgonomonas mossii</name>
    <dbReference type="NCBI Taxonomy" id="163665"/>
    <lineage>
        <taxon>Bacteria</taxon>
        <taxon>Pseudomonadati</taxon>
        <taxon>Bacteroidota</taxon>
        <taxon>Bacteroidia</taxon>
        <taxon>Bacteroidales</taxon>
        <taxon>Dysgonomonadaceae</taxon>
        <taxon>Dysgonomonas</taxon>
    </lineage>
</organism>
<evidence type="ECO:0000313" key="1">
    <source>
        <dbReference type="EMBL" id="TFU90496.1"/>
    </source>
</evidence>
<comment type="caution">
    <text evidence="1">The sequence shown here is derived from an EMBL/GenBank/DDBJ whole genome shotgun (WGS) entry which is preliminary data.</text>
</comment>
<accession>A0A4Y9IQH6</accession>
<dbReference type="Proteomes" id="UP000298285">
    <property type="component" value="Unassembled WGS sequence"/>
</dbReference>
<protein>
    <submittedName>
        <fullName evidence="1">Uncharacterized protein</fullName>
    </submittedName>
</protein>
<dbReference type="EMBL" id="SPPK01000001">
    <property type="protein sequence ID" value="TFU90496.1"/>
    <property type="molecule type" value="Genomic_DNA"/>
</dbReference>
<gene>
    <name evidence="1" type="ORF">E4T88_00540</name>
</gene>
<name>A0A4Y9IQH6_9BACT</name>
<dbReference type="OrthoDB" id="9920784at2"/>
<reference evidence="1 2" key="1">
    <citation type="submission" date="2019-03" db="EMBL/GenBank/DDBJ databases">
        <title>Diversity of the mouse oral microbiome.</title>
        <authorList>
            <person name="Joseph S."/>
            <person name="Aduse-Opoku J."/>
            <person name="Curtis M."/>
            <person name="Wade W."/>
            <person name="Hashim A."/>
        </authorList>
    </citation>
    <scope>NUCLEOTIDE SEQUENCE [LARGE SCALE GENOMIC DNA]</scope>
    <source>
        <strain evidence="1 2">P11</strain>
    </source>
</reference>
<sequence length="75" mass="8795">MAQILAKKVQKISWTDTIRGMKAGQTLYCTLKERLSVASRLSDYKKRHPEVEFSDWREIEPDKYAITCKKNCNDE</sequence>